<name>A0A1E3X4C6_9BACT</name>
<proteinExistence type="predicted"/>
<dbReference type="PANTHER" id="PTHR10277:SF9">
    <property type="entry name" value="2-ISOPROPYLMALATE SYNTHASE 1, CHLOROPLASTIC-RELATED"/>
    <property type="match status" value="1"/>
</dbReference>
<accession>A0A1E3X4C6</accession>
<dbReference type="PANTHER" id="PTHR10277">
    <property type="entry name" value="HOMOCITRATE SYNTHASE-RELATED"/>
    <property type="match status" value="1"/>
</dbReference>
<gene>
    <name evidence="1" type="ORF">SCARUB_04361</name>
</gene>
<dbReference type="AlphaFoldDB" id="A0A1E3X4C6"/>
<keyword evidence="1" id="KW-0670">Pyruvate</keyword>
<evidence type="ECO:0000313" key="1">
    <source>
        <dbReference type="EMBL" id="ODS30523.1"/>
    </source>
</evidence>
<dbReference type="GO" id="GO:0009098">
    <property type="term" value="P:L-leucine biosynthetic process"/>
    <property type="evidence" value="ECO:0007669"/>
    <property type="project" value="TreeGrafter"/>
</dbReference>
<comment type="caution">
    <text evidence="1">The sequence shown here is derived from an EMBL/GenBank/DDBJ whole genome shotgun (WGS) entry which is preliminary data.</text>
</comment>
<reference evidence="1 2" key="1">
    <citation type="submission" date="2016-07" db="EMBL/GenBank/DDBJ databases">
        <title>Draft genome of Scalindua rubra, obtained from a brine-seawater interface in the Red Sea, sheds light on salt adaptation in anammox bacteria.</title>
        <authorList>
            <person name="Speth D.R."/>
            <person name="Lagkouvardos I."/>
            <person name="Wang Y."/>
            <person name="Qian P.-Y."/>
            <person name="Dutilh B.E."/>
            <person name="Jetten M.S."/>
        </authorList>
    </citation>
    <scope>NUCLEOTIDE SEQUENCE [LARGE SCALE GENOMIC DNA]</scope>
    <source>
        <strain evidence="1">BSI-1</strain>
    </source>
</reference>
<dbReference type="Proteomes" id="UP000094056">
    <property type="component" value="Unassembled WGS sequence"/>
</dbReference>
<evidence type="ECO:0000313" key="2">
    <source>
        <dbReference type="Proteomes" id="UP000094056"/>
    </source>
</evidence>
<dbReference type="InterPro" id="IPR013785">
    <property type="entry name" value="Aldolase_TIM"/>
</dbReference>
<dbReference type="InterPro" id="IPR050073">
    <property type="entry name" value="2-IPM_HCS-like"/>
</dbReference>
<dbReference type="GO" id="GO:0003852">
    <property type="term" value="F:2-isopropylmalate synthase activity"/>
    <property type="evidence" value="ECO:0007669"/>
    <property type="project" value="TreeGrafter"/>
</dbReference>
<dbReference type="PATRIC" id="fig|1872076.5.peg.5223"/>
<dbReference type="EMBL" id="MAYW01000212">
    <property type="protein sequence ID" value="ODS30523.1"/>
    <property type="molecule type" value="Genomic_DNA"/>
</dbReference>
<keyword evidence="1" id="KW-0808">Transferase</keyword>
<sequence>MLTFNKKTNTLEQLHYTYDLHDVKEPKLYREIFDYNKIPKIPFNHRRVPMQPPDQIWITDTTFRDGQQSMPPYTVKQIGIKIPPNYPFVGSDFNVTRAGIHADGIAKDEEIYNIFNTEKLLNRPVKIGIKDKSGRAGIAYWVNSYFGLDDNKKIHKNHSGVNKITKWVESEFANGRITSVSDRELLEQVKRYMPELLESAEDCER</sequence>
<protein>
    <submittedName>
        <fullName evidence="1">Pyruvate carboxyltransferase</fullName>
    </submittedName>
</protein>
<dbReference type="Gene3D" id="3.20.20.70">
    <property type="entry name" value="Aldolase class I"/>
    <property type="match status" value="1"/>
</dbReference>
<organism evidence="1 2">
    <name type="scientific">Candidatus Scalindua rubra</name>
    <dbReference type="NCBI Taxonomy" id="1872076"/>
    <lineage>
        <taxon>Bacteria</taxon>
        <taxon>Pseudomonadati</taxon>
        <taxon>Planctomycetota</taxon>
        <taxon>Candidatus Brocadiia</taxon>
        <taxon>Candidatus Brocadiales</taxon>
        <taxon>Candidatus Scalinduaceae</taxon>
        <taxon>Candidatus Scalindua</taxon>
    </lineage>
</organism>